<protein>
    <submittedName>
        <fullName evidence="1">Uncharacterized protein</fullName>
    </submittedName>
</protein>
<accession>A0A4Q9NEB3</accession>
<evidence type="ECO:0000313" key="2">
    <source>
        <dbReference type="Proteomes" id="UP000292082"/>
    </source>
</evidence>
<dbReference type="InterPro" id="IPR032675">
    <property type="entry name" value="LRR_dom_sf"/>
</dbReference>
<evidence type="ECO:0000313" key="1">
    <source>
        <dbReference type="EMBL" id="TBU51750.1"/>
    </source>
</evidence>
<dbReference type="AlphaFoldDB" id="A0A4Q9NEB3"/>
<dbReference type="SUPFAM" id="SSF52047">
    <property type="entry name" value="RNI-like"/>
    <property type="match status" value="1"/>
</dbReference>
<sequence length="501" mass="57061">MGLLPPEVWGLIVDQLRAEDQRTCLFLSKLHHDFALKALFAHVTVYFGLWRMDDGGLMDSIEKLEEMRRRNNTTFDVLRHISLSPDFARLVRTLSVRAFVDGGDGIFHTRALILAIQALPALRAFYWYGYLPICDDAIFSVLAQSAGPSLEVLRVPFTEHTHTSLTSFVRLRELRIDGVPVLESEGGAGVALHATQIALGALSGTLFRIAVSGDLVWGCSVRSLLGLQELEVILPEEPGGLALILRHCISLRSLSLFVLESDDLFSCLEACPTSLPDLRAFKFIHRDATYAHRNAEILAQFLRNKKKLRSLDVEISVDFNQGVHEQQLLEAITELTGLEVLGLNFQRPAWRLSDIELFDKHIPKGVTALRISAQLGQVDNEVLQKEWFDLFKKRTSLRYLQIFDKDRVLDLKQQILEDPPDVLELLGYGPFLRWLVRDHDDPDDDRPKYSPCWSASKLIFRTVEDFGCADWEWLLRWHDYDGIYDLEPGPYDRVTGRLLLQ</sequence>
<dbReference type="Gene3D" id="3.80.10.10">
    <property type="entry name" value="Ribonuclease Inhibitor"/>
    <property type="match status" value="1"/>
</dbReference>
<gene>
    <name evidence="1" type="ORF">BD310DRAFT_1043418</name>
</gene>
<organism evidence="1 2">
    <name type="scientific">Dichomitus squalens</name>
    <dbReference type="NCBI Taxonomy" id="114155"/>
    <lineage>
        <taxon>Eukaryota</taxon>
        <taxon>Fungi</taxon>
        <taxon>Dikarya</taxon>
        <taxon>Basidiomycota</taxon>
        <taxon>Agaricomycotina</taxon>
        <taxon>Agaricomycetes</taxon>
        <taxon>Polyporales</taxon>
        <taxon>Polyporaceae</taxon>
        <taxon>Dichomitus</taxon>
    </lineage>
</organism>
<reference evidence="1 2" key="1">
    <citation type="submission" date="2019-01" db="EMBL/GenBank/DDBJ databases">
        <title>Draft genome sequences of three monokaryotic isolates of the white-rot basidiomycete fungus Dichomitus squalens.</title>
        <authorList>
            <consortium name="DOE Joint Genome Institute"/>
            <person name="Lopez S.C."/>
            <person name="Andreopoulos B."/>
            <person name="Pangilinan J."/>
            <person name="Lipzen A."/>
            <person name="Riley R."/>
            <person name="Ahrendt S."/>
            <person name="Ng V."/>
            <person name="Barry K."/>
            <person name="Daum C."/>
            <person name="Grigoriev I.V."/>
            <person name="Hilden K.S."/>
            <person name="Makela M.R."/>
            <person name="de Vries R.P."/>
        </authorList>
    </citation>
    <scope>NUCLEOTIDE SEQUENCE [LARGE SCALE GENOMIC DNA]</scope>
    <source>
        <strain evidence="1 2">CBS 464.89</strain>
    </source>
</reference>
<proteinExistence type="predicted"/>
<keyword evidence="2" id="KW-1185">Reference proteome</keyword>
<name>A0A4Q9NEB3_9APHY</name>
<dbReference type="Proteomes" id="UP000292082">
    <property type="component" value="Unassembled WGS sequence"/>
</dbReference>
<dbReference type="EMBL" id="ML145289">
    <property type="protein sequence ID" value="TBU51750.1"/>
    <property type="molecule type" value="Genomic_DNA"/>
</dbReference>